<sequence>MGKNYIMNTYNRFNVTFEKGIGSKLYDINGKEYIDFVSGIAVNCLGHSHPSIVKAIAEQSKKLMNVSNLYWTREQNKLAEMLIKISNHNKIFFCNSGTESVETALKIARKYGKKRGGNAKKEIIYMTNSFHGRTLGALTVTGQEKYKKDFTPLMEGIKSAQFNNIKDLKDKIGENTCGVIIEPIQGEGGIHVANKNFLKEARKLCDMYDALLIFDEVQCGVGRTGKFFAYQNYEIVPDVVCMAKGLGGGFPIGAVLAVEKAANVLVPGDHGCTFGGNSLACRVSMVILKELIDGGVIKKVKDKSEYIINKLKYLSKKYEYINEIRGKGLMLGVSITCDAKKFIQKCFKNGLLLVSAGKNTVRILPPLNINKGDIDIAVDIIDKTFKEISTKN</sequence>
<dbReference type="PANTHER" id="PTHR11986:SF79">
    <property type="entry name" value="ACETYLORNITHINE AMINOTRANSFERASE, MITOCHONDRIAL"/>
    <property type="match status" value="1"/>
</dbReference>
<evidence type="ECO:0000256" key="3">
    <source>
        <dbReference type="ARBA" id="ARBA00022679"/>
    </source>
</evidence>
<keyword evidence="4 5" id="KW-0663">Pyridoxal phosphate</keyword>
<comment type="caution">
    <text evidence="5">Lacks conserved residue(s) required for the propagation of feature annotation.</text>
</comment>
<evidence type="ECO:0000256" key="5">
    <source>
        <dbReference type="HAMAP-Rule" id="MF_01107"/>
    </source>
</evidence>
<evidence type="ECO:0000313" key="6">
    <source>
        <dbReference type="EMBL" id="RKD32559.1"/>
    </source>
</evidence>
<dbReference type="PIRSF" id="PIRSF000521">
    <property type="entry name" value="Transaminase_4ab_Lys_Orn"/>
    <property type="match status" value="1"/>
</dbReference>
<dbReference type="AlphaFoldDB" id="A0A419T555"/>
<evidence type="ECO:0000256" key="1">
    <source>
        <dbReference type="ARBA" id="ARBA00022576"/>
    </source>
</evidence>
<dbReference type="OrthoDB" id="9801052at2"/>
<dbReference type="RefSeq" id="WP_120168407.1">
    <property type="nucleotide sequence ID" value="NZ_MCIB01000010.1"/>
</dbReference>
<comment type="caution">
    <text evidence="6">The sequence shown here is derived from an EMBL/GenBank/DDBJ whole genome shotgun (WGS) entry which is preliminary data.</text>
</comment>
<comment type="subunit">
    <text evidence="5">Homodimer.</text>
</comment>
<reference evidence="6 7" key="1">
    <citation type="submission" date="2016-08" db="EMBL/GenBank/DDBJ databases">
        <title>Novel Firmicutes and Novel Genomes.</title>
        <authorList>
            <person name="Poppleton D.I."/>
            <person name="Gribaldo S."/>
        </authorList>
    </citation>
    <scope>NUCLEOTIDE SEQUENCE [LARGE SCALE GENOMIC DNA]</scope>
    <source>
        <strain evidence="6 7">CTT3</strain>
    </source>
</reference>
<keyword evidence="7" id="KW-1185">Reference proteome</keyword>
<keyword evidence="5" id="KW-0055">Arginine biosynthesis</keyword>
<dbReference type="InterPro" id="IPR015421">
    <property type="entry name" value="PyrdxlP-dep_Trfase_major"/>
</dbReference>
<keyword evidence="1 5" id="KW-0032">Aminotransferase</keyword>
<comment type="pathway">
    <text evidence="5">Amino-acid biosynthesis; L-arginine biosynthesis; N(2)-acetyl-L-ornithine from L-glutamate: step 4/4.</text>
</comment>
<comment type="subcellular location">
    <subcellularLocation>
        <location evidence="5">Cytoplasm</location>
    </subcellularLocation>
</comment>
<feature type="binding site" evidence="5">
    <location>
        <begin position="97"/>
        <end position="98"/>
    </location>
    <ligand>
        <name>pyridoxal 5'-phosphate</name>
        <dbReference type="ChEBI" id="CHEBI:597326"/>
    </ligand>
</feature>
<dbReference type="InterPro" id="IPR015422">
    <property type="entry name" value="PyrdxlP-dep_Trfase_small"/>
</dbReference>
<organism evidence="6 7">
    <name type="scientific">Thermohalobacter berrensis</name>
    <dbReference type="NCBI Taxonomy" id="99594"/>
    <lineage>
        <taxon>Bacteria</taxon>
        <taxon>Bacillati</taxon>
        <taxon>Bacillota</taxon>
        <taxon>Tissierellia</taxon>
        <taxon>Tissierellales</taxon>
        <taxon>Thermohalobacteraceae</taxon>
        <taxon>Thermohalobacter</taxon>
    </lineage>
</organism>
<dbReference type="GO" id="GO:0006526">
    <property type="term" value="P:L-arginine biosynthetic process"/>
    <property type="evidence" value="ECO:0007669"/>
    <property type="project" value="UniProtKB-UniRule"/>
</dbReference>
<dbReference type="UniPathway" id="UPA00068">
    <property type="reaction ID" value="UER00109"/>
</dbReference>
<dbReference type="HAMAP" id="MF_01107">
    <property type="entry name" value="ArgD_aminotrans_3"/>
    <property type="match status" value="1"/>
</dbReference>
<feature type="binding site" evidence="5">
    <location>
        <position position="133"/>
    </location>
    <ligand>
        <name>N(2)-acetyl-L-ornithine</name>
        <dbReference type="ChEBI" id="CHEBI:57805"/>
    </ligand>
</feature>
<dbReference type="SUPFAM" id="SSF53383">
    <property type="entry name" value="PLP-dependent transferases"/>
    <property type="match status" value="1"/>
</dbReference>
<dbReference type="Pfam" id="PF00202">
    <property type="entry name" value="Aminotran_3"/>
    <property type="match status" value="1"/>
</dbReference>
<keyword evidence="2 5" id="KW-0028">Amino-acid biosynthesis</keyword>
<feature type="binding site" evidence="5">
    <location>
        <begin position="215"/>
        <end position="218"/>
    </location>
    <ligand>
        <name>pyridoxal 5'-phosphate</name>
        <dbReference type="ChEBI" id="CHEBI:597326"/>
    </ligand>
</feature>
<dbReference type="FunFam" id="3.40.640.10:FF:000004">
    <property type="entry name" value="Acetylornithine aminotransferase"/>
    <property type="match status" value="1"/>
</dbReference>
<comment type="similarity">
    <text evidence="5">Belongs to the class-III pyridoxal-phosphate-dependent aminotransferase family. ArgD subfamily.</text>
</comment>
<dbReference type="Gene3D" id="3.90.1150.10">
    <property type="entry name" value="Aspartate Aminotransferase, domain 1"/>
    <property type="match status" value="1"/>
</dbReference>
<evidence type="ECO:0000256" key="4">
    <source>
        <dbReference type="ARBA" id="ARBA00022898"/>
    </source>
</evidence>
<accession>A0A419T555</accession>
<proteinExistence type="inferred from homology"/>
<feature type="modified residue" description="N6-(pyridoxal phosphate)lysine" evidence="5">
    <location>
        <position position="244"/>
    </location>
</feature>
<dbReference type="InterPro" id="IPR015424">
    <property type="entry name" value="PyrdxlP-dep_Trfase"/>
</dbReference>
<comment type="catalytic activity">
    <reaction evidence="5">
        <text>N(2)-acetyl-L-ornithine + 2-oxoglutarate = N-acetyl-L-glutamate 5-semialdehyde + L-glutamate</text>
        <dbReference type="Rhea" id="RHEA:18049"/>
        <dbReference type="ChEBI" id="CHEBI:16810"/>
        <dbReference type="ChEBI" id="CHEBI:29123"/>
        <dbReference type="ChEBI" id="CHEBI:29985"/>
        <dbReference type="ChEBI" id="CHEBI:57805"/>
        <dbReference type="EC" id="2.6.1.11"/>
    </reaction>
</comment>
<dbReference type="InterPro" id="IPR050103">
    <property type="entry name" value="Class-III_PLP-dep_AT"/>
</dbReference>
<dbReference type="InterPro" id="IPR049704">
    <property type="entry name" value="Aminotrans_3_PPA_site"/>
</dbReference>
<comment type="cofactor">
    <cofactor evidence="5">
        <name>pyridoxal 5'-phosphate</name>
        <dbReference type="ChEBI" id="CHEBI:597326"/>
    </cofactor>
    <text evidence="5">Binds 1 pyridoxal phosphate per subunit.</text>
</comment>
<name>A0A419T555_9FIRM</name>
<dbReference type="GO" id="GO:0030170">
    <property type="term" value="F:pyridoxal phosphate binding"/>
    <property type="evidence" value="ECO:0007669"/>
    <property type="project" value="InterPro"/>
</dbReference>
<dbReference type="InterPro" id="IPR004636">
    <property type="entry name" value="AcOrn/SuccOrn_fam"/>
</dbReference>
<dbReference type="PANTHER" id="PTHR11986">
    <property type="entry name" value="AMINOTRANSFERASE CLASS III"/>
    <property type="match status" value="1"/>
</dbReference>
<protein>
    <recommendedName>
        <fullName evidence="5">Acetylornithine aminotransferase</fullName>
        <shortName evidence="5">ACOAT</shortName>
        <ecNumber evidence="5">2.6.1.11</ecNumber>
    </recommendedName>
</protein>
<evidence type="ECO:0000256" key="2">
    <source>
        <dbReference type="ARBA" id="ARBA00022605"/>
    </source>
</evidence>
<dbReference type="GO" id="GO:0042802">
    <property type="term" value="F:identical protein binding"/>
    <property type="evidence" value="ECO:0007669"/>
    <property type="project" value="TreeGrafter"/>
</dbReference>
<dbReference type="EC" id="2.6.1.11" evidence="5"/>
<gene>
    <name evidence="5" type="primary">argD</name>
    <name evidence="6" type="ORF">BET03_10815</name>
</gene>
<dbReference type="PROSITE" id="PS00600">
    <property type="entry name" value="AA_TRANSFER_CLASS_3"/>
    <property type="match status" value="1"/>
</dbReference>
<dbReference type="InterPro" id="IPR005814">
    <property type="entry name" value="Aminotrans_3"/>
</dbReference>
<dbReference type="EMBL" id="MCIB01000010">
    <property type="protein sequence ID" value="RKD32559.1"/>
    <property type="molecule type" value="Genomic_DNA"/>
</dbReference>
<keyword evidence="3 5" id="KW-0808">Transferase</keyword>
<dbReference type="NCBIfam" id="NF002325">
    <property type="entry name" value="PRK01278.1"/>
    <property type="match status" value="1"/>
</dbReference>
<dbReference type="CDD" id="cd00610">
    <property type="entry name" value="OAT_like"/>
    <property type="match status" value="1"/>
</dbReference>
<dbReference type="Proteomes" id="UP000284177">
    <property type="component" value="Unassembled WGS sequence"/>
</dbReference>
<dbReference type="GO" id="GO:0003992">
    <property type="term" value="F:N2-acetyl-L-ornithine:2-oxoglutarate 5-aminotransferase activity"/>
    <property type="evidence" value="ECO:0007669"/>
    <property type="project" value="UniProtKB-UniRule"/>
</dbReference>
<dbReference type="Gene3D" id="3.40.640.10">
    <property type="entry name" value="Type I PLP-dependent aspartate aminotransferase-like (Major domain)"/>
    <property type="match status" value="1"/>
</dbReference>
<evidence type="ECO:0000313" key="7">
    <source>
        <dbReference type="Proteomes" id="UP000284177"/>
    </source>
</evidence>
<feature type="binding site" evidence="5">
    <location>
        <position position="130"/>
    </location>
    <ligand>
        <name>pyridoxal 5'-phosphate</name>
        <dbReference type="ChEBI" id="CHEBI:597326"/>
    </ligand>
</feature>
<dbReference type="NCBIfam" id="TIGR00707">
    <property type="entry name" value="argD"/>
    <property type="match status" value="1"/>
</dbReference>
<feature type="binding site" evidence="5">
    <location>
        <position position="273"/>
    </location>
    <ligand>
        <name>pyridoxal 5'-phosphate</name>
        <dbReference type="ChEBI" id="CHEBI:597326"/>
    </ligand>
</feature>
<comment type="miscellaneous">
    <text evidence="5">May also have succinyldiaminopimelate aminotransferase activity, thus carrying out the corresponding step in lysine biosynthesis.</text>
</comment>
<dbReference type="GO" id="GO:0005737">
    <property type="term" value="C:cytoplasm"/>
    <property type="evidence" value="ECO:0007669"/>
    <property type="project" value="UniProtKB-SubCell"/>
</dbReference>
<keyword evidence="5" id="KW-0963">Cytoplasm</keyword>